<feature type="transmembrane region" description="Helical" evidence="6">
    <location>
        <begin position="453"/>
        <end position="475"/>
    </location>
</feature>
<keyword evidence="9" id="KW-1185">Reference proteome</keyword>
<dbReference type="EMBL" id="CALNXK010000103">
    <property type="protein sequence ID" value="CAH3156094.1"/>
    <property type="molecule type" value="Genomic_DNA"/>
</dbReference>
<evidence type="ECO:0000256" key="6">
    <source>
        <dbReference type="SAM" id="Phobius"/>
    </source>
</evidence>
<feature type="transmembrane region" description="Helical" evidence="6">
    <location>
        <begin position="354"/>
        <end position="370"/>
    </location>
</feature>
<feature type="transmembrane region" description="Helical" evidence="6">
    <location>
        <begin position="324"/>
        <end position="342"/>
    </location>
</feature>
<dbReference type="InterPro" id="IPR036770">
    <property type="entry name" value="Ankyrin_rpt-contain_sf"/>
</dbReference>
<accession>A0ABN8Q7E0</accession>
<evidence type="ECO:0000256" key="1">
    <source>
        <dbReference type="ARBA" id="ARBA00004141"/>
    </source>
</evidence>
<keyword evidence="3" id="KW-0677">Repeat</keyword>
<evidence type="ECO:0000256" key="5">
    <source>
        <dbReference type="ARBA" id="ARBA00023136"/>
    </source>
</evidence>
<dbReference type="Proteomes" id="UP001159405">
    <property type="component" value="Unassembled WGS sequence"/>
</dbReference>
<reference evidence="8 9" key="1">
    <citation type="submission" date="2022-05" db="EMBL/GenBank/DDBJ databases">
        <authorList>
            <consortium name="Genoscope - CEA"/>
            <person name="William W."/>
        </authorList>
    </citation>
    <scope>NUCLEOTIDE SEQUENCE [LARGE SCALE GENOMIC DNA]</scope>
</reference>
<proteinExistence type="predicted"/>
<evidence type="ECO:0000256" key="4">
    <source>
        <dbReference type="ARBA" id="ARBA00022989"/>
    </source>
</evidence>
<evidence type="ECO:0000256" key="3">
    <source>
        <dbReference type="ARBA" id="ARBA00022737"/>
    </source>
</evidence>
<organism evidence="8 9">
    <name type="scientific">Porites lobata</name>
    <dbReference type="NCBI Taxonomy" id="104759"/>
    <lineage>
        <taxon>Eukaryota</taxon>
        <taxon>Metazoa</taxon>
        <taxon>Cnidaria</taxon>
        <taxon>Anthozoa</taxon>
        <taxon>Hexacorallia</taxon>
        <taxon>Scleractinia</taxon>
        <taxon>Fungiina</taxon>
        <taxon>Poritidae</taxon>
        <taxon>Porites</taxon>
    </lineage>
</organism>
<evidence type="ECO:0000313" key="9">
    <source>
        <dbReference type="Proteomes" id="UP001159405"/>
    </source>
</evidence>
<feature type="transmembrane region" description="Helical" evidence="6">
    <location>
        <begin position="414"/>
        <end position="433"/>
    </location>
</feature>
<comment type="subcellular location">
    <subcellularLocation>
        <location evidence="1">Membrane</location>
        <topology evidence="1">Multi-pass membrane protein</topology>
    </subcellularLocation>
</comment>
<evidence type="ECO:0000313" key="8">
    <source>
        <dbReference type="EMBL" id="CAH3156094.1"/>
    </source>
</evidence>
<dbReference type="Gene3D" id="1.25.40.20">
    <property type="entry name" value="Ankyrin repeat-containing domain"/>
    <property type="match status" value="1"/>
</dbReference>
<keyword evidence="5 6" id="KW-0472">Membrane</keyword>
<evidence type="ECO:0000259" key="7">
    <source>
        <dbReference type="Pfam" id="PF00520"/>
    </source>
</evidence>
<sequence>MDFETSTQDLVLQRHPSIVDDTLMSSFNSTFTLQEHCAEIIRYNNKEFYEQFIYMVKKEMGEKGIDRHQAMDTVRLQRLIDACDTKENTAFFLLQEWNYEPQICRFLKLLCDEGVNLENVEDILHNRPLHIAATKNFVKVAQFLINNYPSMLLSTNAQGELPVETAIKTGQDDVAAVLIRRMDHRRVVRLFRANQQKKASLSLVKITEEFKMQKTIVAILDCLISPRWPHPPCLPSDTVPCLSWRNLQDTPTHFHVTYDILESDVNGRCPNESGYEYTPRSCYYNLAKYCNRTLNKEILNHAVIKMLTARKWEKYALFWFRFRTLNYLVFLLALVTSFLLAARSYDPVDYRTPVFALDIVCILMTIWFLCDEIAELKREPSTYIQDVFNYLDLSGYAFIISVYVFRFLESELQWVAASLATCINMIGVFKYSIGSRDAGMYIKSLGKIISQDIPRFLSVFCIVLFTFSVSFVLAIRVHTHKPLNFNQSLLPNNTLRSDSSCGGKVECVILAGIMTWLQGSSVVSNLSEVGWLGALLIIVYMISVSVILLNILIAQLSLTYELVQEESLLSFTALRMQAVAIVEWHSRFKYWNLRKKYYIPGELKTREEVEELMTDCIACADGIPSLTNRIKRIQQRVVSKLKTNFNRHRKVDETGLP</sequence>
<dbReference type="PANTHER" id="PTHR10582:SF2">
    <property type="entry name" value="INACTIVE"/>
    <property type="match status" value="1"/>
</dbReference>
<dbReference type="SUPFAM" id="SSF48403">
    <property type="entry name" value="Ankyrin repeat"/>
    <property type="match status" value="1"/>
</dbReference>
<keyword evidence="4 6" id="KW-1133">Transmembrane helix</keyword>
<gene>
    <name evidence="8" type="ORF">PLOB_00001667</name>
</gene>
<dbReference type="InterPro" id="IPR005821">
    <property type="entry name" value="Ion_trans_dom"/>
</dbReference>
<comment type="caution">
    <text evidence="8">The sequence shown here is derived from an EMBL/GenBank/DDBJ whole genome shotgun (WGS) entry which is preliminary data.</text>
</comment>
<feature type="transmembrane region" description="Helical" evidence="6">
    <location>
        <begin position="390"/>
        <end position="408"/>
    </location>
</feature>
<feature type="transmembrane region" description="Helical" evidence="6">
    <location>
        <begin position="529"/>
        <end position="553"/>
    </location>
</feature>
<protein>
    <recommendedName>
        <fullName evidence="7">Ion transport domain-containing protein</fullName>
    </recommendedName>
</protein>
<evidence type="ECO:0000256" key="2">
    <source>
        <dbReference type="ARBA" id="ARBA00022692"/>
    </source>
</evidence>
<dbReference type="InterPro" id="IPR024862">
    <property type="entry name" value="TRPV"/>
</dbReference>
<keyword evidence="2 6" id="KW-0812">Transmembrane</keyword>
<name>A0ABN8Q7E0_9CNID</name>
<dbReference type="PANTHER" id="PTHR10582">
    <property type="entry name" value="TRANSIENT RECEPTOR POTENTIAL ION CHANNEL PROTEIN"/>
    <property type="match status" value="1"/>
</dbReference>
<dbReference type="Pfam" id="PF00520">
    <property type="entry name" value="Ion_trans"/>
    <property type="match status" value="1"/>
</dbReference>
<feature type="domain" description="Ion transport" evidence="7">
    <location>
        <begin position="324"/>
        <end position="566"/>
    </location>
</feature>